<dbReference type="Proteomes" id="UP000199144">
    <property type="component" value="Unassembled WGS sequence"/>
</dbReference>
<evidence type="ECO:0000313" key="6">
    <source>
        <dbReference type="EMBL" id="SFM67361.1"/>
    </source>
</evidence>
<evidence type="ECO:0000256" key="4">
    <source>
        <dbReference type="ARBA" id="ARBA00023163"/>
    </source>
</evidence>
<dbReference type="Pfam" id="PF00126">
    <property type="entry name" value="HTH_1"/>
    <property type="match status" value="1"/>
</dbReference>
<dbReference type="InterPro" id="IPR000847">
    <property type="entry name" value="LysR_HTH_N"/>
</dbReference>
<evidence type="ECO:0000313" key="7">
    <source>
        <dbReference type="Proteomes" id="UP000199144"/>
    </source>
</evidence>
<dbReference type="EMBL" id="FOTQ01000012">
    <property type="protein sequence ID" value="SFM67361.1"/>
    <property type="molecule type" value="Genomic_DNA"/>
</dbReference>
<evidence type="ECO:0000259" key="5">
    <source>
        <dbReference type="PROSITE" id="PS50931"/>
    </source>
</evidence>
<dbReference type="InterPro" id="IPR036390">
    <property type="entry name" value="WH_DNA-bd_sf"/>
</dbReference>
<sequence>MRHSQLRAFHYVAHLGGFSKAAEVLHLTQPAVSEQVKNLEVENDVLLFERKKRQVVLTSAGEELFHLTKQYFDIETQIGEYLSERNAAVSGELRIVADSAQHVTDVLAKFRANYPNVRISLRSGNSEEILDQLRQYNAEIGVVGQVPTSRELTSLSIGASEIIAFARRGTLKEGAAGMTMQQIAQYPLIFREERSRTRQMVVDEAAKLGVALEPAIVAEGREAVRSIVLSGGGIGFVSEAEYSHDDRIEQIPILNVDTRMPESIVHLAQRGEVRVIRSFMDLANRYLSTETGGPE</sequence>
<name>A0A1I4SSH0_9RHOB</name>
<evidence type="ECO:0000256" key="1">
    <source>
        <dbReference type="ARBA" id="ARBA00009437"/>
    </source>
</evidence>
<dbReference type="PANTHER" id="PTHR30126:SF94">
    <property type="entry name" value="LYSR FAMILY TRANSCRIPTIONAL REGULATOR"/>
    <property type="match status" value="1"/>
</dbReference>
<dbReference type="Pfam" id="PF03466">
    <property type="entry name" value="LysR_substrate"/>
    <property type="match status" value="1"/>
</dbReference>
<dbReference type="PRINTS" id="PR00039">
    <property type="entry name" value="HTHLYSR"/>
</dbReference>
<evidence type="ECO:0000256" key="3">
    <source>
        <dbReference type="ARBA" id="ARBA00023125"/>
    </source>
</evidence>
<dbReference type="FunFam" id="1.10.10.10:FF:000001">
    <property type="entry name" value="LysR family transcriptional regulator"/>
    <property type="match status" value="1"/>
</dbReference>
<keyword evidence="7" id="KW-1185">Reference proteome</keyword>
<evidence type="ECO:0000256" key="2">
    <source>
        <dbReference type="ARBA" id="ARBA00023015"/>
    </source>
</evidence>
<proteinExistence type="inferred from homology"/>
<dbReference type="RefSeq" id="WP_093096479.1">
    <property type="nucleotide sequence ID" value="NZ_FOTQ01000012.1"/>
</dbReference>
<dbReference type="PROSITE" id="PS50931">
    <property type="entry name" value="HTH_LYSR"/>
    <property type="match status" value="1"/>
</dbReference>
<keyword evidence="3" id="KW-0238">DNA-binding</keyword>
<organism evidence="6 7">
    <name type="scientific">Shimia aestuarii</name>
    <dbReference type="NCBI Taxonomy" id="254406"/>
    <lineage>
        <taxon>Bacteria</taxon>
        <taxon>Pseudomonadati</taxon>
        <taxon>Pseudomonadota</taxon>
        <taxon>Alphaproteobacteria</taxon>
        <taxon>Rhodobacterales</taxon>
        <taxon>Roseobacteraceae</taxon>
    </lineage>
</organism>
<dbReference type="InterPro" id="IPR036388">
    <property type="entry name" value="WH-like_DNA-bd_sf"/>
</dbReference>
<dbReference type="CDD" id="cd05466">
    <property type="entry name" value="PBP2_LTTR_substrate"/>
    <property type="match status" value="1"/>
</dbReference>
<reference evidence="6 7" key="1">
    <citation type="submission" date="2016-10" db="EMBL/GenBank/DDBJ databases">
        <authorList>
            <person name="de Groot N.N."/>
        </authorList>
    </citation>
    <scope>NUCLEOTIDE SEQUENCE [LARGE SCALE GENOMIC DNA]</scope>
    <source>
        <strain evidence="6 7">DSM 15283</strain>
    </source>
</reference>
<dbReference type="PANTHER" id="PTHR30126">
    <property type="entry name" value="HTH-TYPE TRANSCRIPTIONAL REGULATOR"/>
    <property type="match status" value="1"/>
</dbReference>
<dbReference type="GO" id="GO:0000976">
    <property type="term" value="F:transcription cis-regulatory region binding"/>
    <property type="evidence" value="ECO:0007669"/>
    <property type="project" value="TreeGrafter"/>
</dbReference>
<keyword evidence="4" id="KW-0804">Transcription</keyword>
<dbReference type="Gene3D" id="3.40.190.290">
    <property type="match status" value="1"/>
</dbReference>
<protein>
    <submittedName>
        <fullName evidence="6">Aminoethylphosphonate catabolism associated LysR family transcriptional regulator</fullName>
    </submittedName>
</protein>
<dbReference type="Gene3D" id="1.10.10.10">
    <property type="entry name" value="Winged helix-like DNA-binding domain superfamily/Winged helix DNA-binding domain"/>
    <property type="match status" value="1"/>
</dbReference>
<dbReference type="OrthoDB" id="9803735at2"/>
<accession>A0A1I4SSH0</accession>
<dbReference type="InterPro" id="IPR005119">
    <property type="entry name" value="LysR_subst-bd"/>
</dbReference>
<gene>
    <name evidence="6" type="ORF">SAMN04488042_11217</name>
</gene>
<feature type="domain" description="HTH lysR-type" evidence="5">
    <location>
        <begin position="1"/>
        <end position="58"/>
    </location>
</feature>
<comment type="similarity">
    <text evidence="1">Belongs to the LysR transcriptional regulatory family.</text>
</comment>
<dbReference type="STRING" id="254406.SAMN04488042_11217"/>
<dbReference type="AlphaFoldDB" id="A0A1I4SSH0"/>
<dbReference type="GO" id="GO:0003700">
    <property type="term" value="F:DNA-binding transcription factor activity"/>
    <property type="evidence" value="ECO:0007669"/>
    <property type="project" value="InterPro"/>
</dbReference>
<keyword evidence="2" id="KW-0805">Transcription regulation</keyword>
<dbReference type="SUPFAM" id="SSF46785">
    <property type="entry name" value="Winged helix' DNA-binding domain"/>
    <property type="match status" value="1"/>
</dbReference>
<dbReference type="SUPFAM" id="SSF53850">
    <property type="entry name" value="Periplasmic binding protein-like II"/>
    <property type="match status" value="1"/>
</dbReference>